<organism evidence="3 4">
    <name type="scientific">Absidia repens</name>
    <dbReference type="NCBI Taxonomy" id="90262"/>
    <lineage>
        <taxon>Eukaryota</taxon>
        <taxon>Fungi</taxon>
        <taxon>Fungi incertae sedis</taxon>
        <taxon>Mucoromycota</taxon>
        <taxon>Mucoromycotina</taxon>
        <taxon>Mucoromycetes</taxon>
        <taxon>Mucorales</taxon>
        <taxon>Cunninghamellaceae</taxon>
        <taxon>Absidia</taxon>
    </lineage>
</organism>
<keyword evidence="2" id="KW-0812">Transmembrane</keyword>
<feature type="region of interest" description="Disordered" evidence="1">
    <location>
        <begin position="318"/>
        <end position="350"/>
    </location>
</feature>
<evidence type="ECO:0000256" key="2">
    <source>
        <dbReference type="SAM" id="Phobius"/>
    </source>
</evidence>
<feature type="transmembrane region" description="Helical" evidence="2">
    <location>
        <begin position="167"/>
        <end position="189"/>
    </location>
</feature>
<feature type="transmembrane region" description="Helical" evidence="2">
    <location>
        <begin position="221"/>
        <end position="241"/>
    </location>
</feature>
<sequence>MEVPYHNSTTNFSGMQVEAGLVGPDNLEIMSEMISLVCITTLATGFGNKTFGESFKNTNYGRVLVLLLYASSWAFCITSAVLVSTNNNNMISCTLGMMSCDIFYAGSKVISYAWLMERVHLVTNTKTKRLESRVYRFHMLLLTPYALVLGLMLAFKNIYLTDDGKCFIGLQFVASIPLMIYDFLLNLYLTWLFMRPLMNVGLNHSRMDWKKSRLYRLARRTLVASIVCLLVSFVNVLVVVITHGHERGLVCLTMCTVDVTVNVMTVHWVTSNSKGSKNDGGHTTRMKNVHTADANTVEMTFDEQETFHDKPDRYEAKTLHTSPYGVDDVSSTGSSTHSPNATSISPLNKY</sequence>
<evidence type="ECO:0000256" key="1">
    <source>
        <dbReference type="SAM" id="MobiDB-lite"/>
    </source>
</evidence>
<proteinExistence type="predicted"/>
<keyword evidence="2" id="KW-1133">Transmembrane helix</keyword>
<feature type="transmembrane region" description="Helical" evidence="2">
    <location>
        <begin position="135"/>
        <end position="155"/>
    </location>
</feature>
<feature type="compositionally biased region" description="Polar residues" evidence="1">
    <location>
        <begin position="329"/>
        <end position="350"/>
    </location>
</feature>
<name>A0A1X2IJD8_9FUNG</name>
<gene>
    <name evidence="3" type="ORF">BCR42DRAFT_413503</name>
</gene>
<dbReference type="AlphaFoldDB" id="A0A1X2IJD8"/>
<reference evidence="3 4" key="1">
    <citation type="submission" date="2016-07" db="EMBL/GenBank/DDBJ databases">
        <title>Pervasive Adenine N6-methylation of Active Genes in Fungi.</title>
        <authorList>
            <consortium name="DOE Joint Genome Institute"/>
            <person name="Mondo S.J."/>
            <person name="Dannebaum R.O."/>
            <person name="Kuo R.C."/>
            <person name="Labutti K."/>
            <person name="Haridas S."/>
            <person name="Kuo A."/>
            <person name="Salamov A."/>
            <person name="Ahrendt S.R."/>
            <person name="Lipzen A."/>
            <person name="Sullivan W."/>
            <person name="Andreopoulos W.B."/>
            <person name="Clum A."/>
            <person name="Lindquist E."/>
            <person name="Daum C."/>
            <person name="Ramamoorthy G.K."/>
            <person name="Gryganskyi A."/>
            <person name="Culley D."/>
            <person name="Magnuson J.K."/>
            <person name="James T.Y."/>
            <person name="O'Malley M.A."/>
            <person name="Stajich J.E."/>
            <person name="Spatafora J.W."/>
            <person name="Visel A."/>
            <person name="Grigoriev I.V."/>
        </authorList>
    </citation>
    <scope>NUCLEOTIDE SEQUENCE [LARGE SCALE GENOMIC DNA]</scope>
    <source>
        <strain evidence="3 4">NRRL 1336</strain>
    </source>
</reference>
<dbReference type="PANTHER" id="PTHR38848">
    <property type="entry name" value="G-PROTEIN COUPLED RECEPTORS FAMILY 3 PROFILE DOMAIN-CONTAINING PROTEIN"/>
    <property type="match status" value="1"/>
</dbReference>
<protein>
    <recommendedName>
        <fullName evidence="5">G-protein coupled receptors family 1 profile domain-containing protein</fullName>
    </recommendedName>
</protein>
<evidence type="ECO:0000313" key="3">
    <source>
        <dbReference type="EMBL" id="ORZ16917.1"/>
    </source>
</evidence>
<keyword evidence="2" id="KW-0472">Membrane</keyword>
<dbReference type="EMBL" id="MCGE01000010">
    <property type="protein sequence ID" value="ORZ16917.1"/>
    <property type="molecule type" value="Genomic_DNA"/>
</dbReference>
<feature type="transmembrane region" description="Helical" evidence="2">
    <location>
        <begin position="33"/>
        <end position="51"/>
    </location>
</feature>
<evidence type="ECO:0000313" key="4">
    <source>
        <dbReference type="Proteomes" id="UP000193560"/>
    </source>
</evidence>
<dbReference type="PANTHER" id="PTHR38848:SF3">
    <property type="entry name" value="G-PROTEIN COUPLED RECEPTORS FAMILY 3 PROFILE DOMAIN-CONTAINING PROTEIN"/>
    <property type="match status" value="1"/>
</dbReference>
<dbReference type="OrthoDB" id="3210850at2759"/>
<feature type="transmembrane region" description="Helical" evidence="2">
    <location>
        <begin position="63"/>
        <end position="83"/>
    </location>
</feature>
<comment type="caution">
    <text evidence="3">The sequence shown here is derived from an EMBL/GenBank/DDBJ whole genome shotgun (WGS) entry which is preliminary data.</text>
</comment>
<evidence type="ECO:0008006" key="5">
    <source>
        <dbReference type="Google" id="ProtNLM"/>
    </source>
</evidence>
<keyword evidence="4" id="KW-1185">Reference proteome</keyword>
<feature type="transmembrane region" description="Helical" evidence="2">
    <location>
        <begin position="95"/>
        <end position="115"/>
    </location>
</feature>
<dbReference type="Proteomes" id="UP000193560">
    <property type="component" value="Unassembled WGS sequence"/>
</dbReference>
<accession>A0A1X2IJD8</accession>